<dbReference type="EMBL" id="LIWG01000007">
    <property type="protein sequence ID" value="MBE3608346.1"/>
    <property type="molecule type" value="Genomic_DNA"/>
</dbReference>
<dbReference type="PROSITE" id="PS50123">
    <property type="entry name" value="CHER"/>
    <property type="match status" value="1"/>
</dbReference>
<dbReference type="RefSeq" id="WP_170016507.1">
    <property type="nucleotide sequence ID" value="NZ_CP012545.1"/>
</dbReference>
<keyword evidence="6" id="KW-1185">Reference proteome</keyword>
<evidence type="ECO:0000313" key="5">
    <source>
        <dbReference type="EMBL" id="MBE3608346.1"/>
    </source>
</evidence>
<reference evidence="5 6" key="1">
    <citation type="submission" date="2015-08" db="EMBL/GenBank/DDBJ databases">
        <title>Comparative genomics of the Campylobacter concisus group.</title>
        <authorList>
            <person name="Yee E."/>
            <person name="Chapman M.H."/>
            <person name="Huynh S."/>
            <person name="Bono J.L."/>
            <person name="On S.L."/>
            <person name="St Leger J."/>
            <person name="Foster G."/>
            <person name="Parker C.T."/>
            <person name="Miller W.G."/>
        </authorList>
    </citation>
    <scope>NUCLEOTIDE SEQUENCE [LARGE SCALE GENOMIC DNA]</scope>
    <source>
        <strain evidence="5 6">RM9337</strain>
    </source>
</reference>
<protein>
    <submittedName>
        <fullName evidence="5">Protein-glutamate O-methyltransferase CheR</fullName>
    </submittedName>
</protein>
<comment type="caution">
    <text evidence="5">The sequence shown here is derived from an EMBL/GenBank/DDBJ whole genome shotgun (WGS) entry which is preliminary data.</text>
</comment>
<dbReference type="PRINTS" id="PR00996">
    <property type="entry name" value="CHERMTFRASE"/>
</dbReference>
<gene>
    <name evidence="5" type="ORF">CCAL9337_06370</name>
</gene>
<dbReference type="Gene3D" id="3.40.50.150">
    <property type="entry name" value="Vaccinia Virus protein VP39"/>
    <property type="match status" value="1"/>
</dbReference>
<keyword evidence="2" id="KW-0808">Transferase</keyword>
<dbReference type="GO" id="GO:0008757">
    <property type="term" value="F:S-adenosylmethionine-dependent methyltransferase activity"/>
    <property type="evidence" value="ECO:0007669"/>
    <property type="project" value="InterPro"/>
</dbReference>
<name>A0AAW3ZW81_9BACT</name>
<dbReference type="SUPFAM" id="SSF53335">
    <property type="entry name" value="S-adenosyl-L-methionine-dependent methyltransferases"/>
    <property type="match status" value="1"/>
</dbReference>
<dbReference type="SMART" id="SM00138">
    <property type="entry name" value="MeTrc"/>
    <property type="match status" value="1"/>
</dbReference>
<organism evidence="5 6">
    <name type="scientific">Campylobacter californiensis</name>
    <dbReference type="NCBI Taxonomy" id="1032243"/>
    <lineage>
        <taxon>Bacteria</taxon>
        <taxon>Pseudomonadati</taxon>
        <taxon>Campylobacterota</taxon>
        <taxon>Epsilonproteobacteria</taxon>
        <taxon>Campylobacterales</taxon>
        <taxon>Campylobacteraceae</taxon>
        <taxon>Campylobacter</taxon>
    </lineage>
</organism>
<dbReference type="AlphaFoldDB" id="A0AAW3ZW81"/>
<sequence length="279" mass="32270">MFFKRNSEQNLTNTNYDTSFVAPSDMDGFNEFLNTLKTLCGVDLESKREIVLQRLKTFAKNRQIPTFKEIVNSIKYNKELRQDILNLITVNETYFYRELPQLKEVISYVKELGSARILCAPCSSGDEVYSLAMLAHEYALGAGALSVVGIDINSQAISDCISATYSSRSLHRLDNYQKERFFKKDGDKFVFKKDPAFKCEFKIMNVFDDAIFSLGKFDVILSRNMMIYFDDNFRLKCVERLHRLLKDGGRLYTGHADLVPFTPLYEKKFVHGSPYYQMI</sequence>
<dbReference type="CDD" id="cd02440">
    <property type="entry name" value="AdoMet_MTases"/>
    <property type="match status" value="1"/>
</dbReference>
<feature type="domain" description="CheR-type methyltransferase" evidence="4">
    <location>
        <begin position="29"/>
        <end position="260"/>
    </location>
</feature>
<evidence type="ECO:0000256" key="3">
    <source>
        <dbReference type="ARBA" id="ARBA00022691"/>
    </source>
</evidence>
<evidence type="ECO:0000259" key="4">
    <source>
        <dbReference type="PROSITE" id="PS50123"/>
    </source>
</evidence>
<dbReference type="SUPFAM" id="SSF47757">
    <property type="entry name" value="Chemotaxis receptor methyltransferase CheR, N-terminal domain"/>
    <property type="match status" value="1"/>
</dbReference>
<dbReference type="GO" id="GO:0032259">
    <property type="term" value="P:methylation"/>
    <property type="evidence" value="ECO:0007669"/>
    <property type="project" value="UniProtKB-KW"/>
</dbReference>
<dbReference type="InterPro" id="IPR029063">
    <property type="entry name" value="SAM-dependent_MTases_sf"/>
</dbReference>
<accession>A0AAW3ZW81</accession>
<proteinExistence type="predicted"/>
<dbReference type="PANTHER" id="PTHR24422">
    <property type="entry name" value="CHEMOTAXIS PROTEIN METHYLTRANSFERASE"/>
    <property type="match status" value="1"/>
</dbReference>
<evidence type="ECO:0000256" key="1">
    <source>
        <dbReference type="ARBA" id="ARBA00022603"/>
    </source>
</evidence>
<evidence type="ECO:0000313" key="6">
    <source>
        <dbReference type="Proteomes" id="UP000650616"/>
    </source>
</evidence>
<dbReference type="InterPro" id="IPR022642">
    <property type="entry name" value="CheR_C"/>
</dbReference>
<dbReference type="Pfam" id="PF01739">
    <property type="entry name" value="CheR"/>
    <property type="match status" value="1"/>
</dbReference>
<dbReference type="Proteomes" id="UP000650616">
    <property type="component" value="Unassembled WGS sequence"/>
</dbReference>
<keyword evidence="3" id="KW-0949">S-adenosyl-L-methionine</keyword>
<keyword evidence="1" id="KW-0489">Methyltransferase</keyword>
<evidence type="ECO:0000256" key="2">
    <source>
        <dbReference type="ARBA" id="ARBA00022679"/>
    </source>
</evidence>
<dbReference type="PANTHER" id="PTHR24422:SF19">
    <property type="entry name" value="CHEMOTAXIS PROTEIN METHYLTRANSFERASE"/>
    <property type="match status" value="1"/>
</dbReference>
<dbReference type="InterPro" id="IPR050903">
    <property type="entry name" value="Bact_Chemotaxis_MeTrfase"/>
</dbReference>
<dbReference type="InterPro" id="IPR000780">
    <property type="entry name" value="CheR_MeTrfase"/>
</dbReference>